<dbReference type="CDD" id="cd00207">
    <property type="entry name" value="fer2"/>
    <property type="match status" value="1"/>
</dbReference>
<evidence type="ECO:0000256" key="4">
    <source>
        <dbReference type="ARBA" id="ARBA00023004"/>
    </source>
</evidence>
<dbReference type="Pfam" id="PF00111">
    <property type="entry name" value="Fer2"/>
    <property type="match status" value="1"/>
</dbReference>
<keyword evidence="5" id="KW-0411">Iron-sulfur</keyword>
<dbReference type="PROSITE" id="PS51085">
    <property type="entry name" value="2FE2S_FER_2"/>
    <property type="match status" value="1"/>
</dbReference>
<dbReference type="Proteomes" id="UP000298179">
    <property type="component" value="Unassembled WGS sequence"/>
</dbReference>
<keyword evidence="3" id="KW-0560">Oxidoreductase</keyword>
<dbReference type="InterPro" id="IPR036010">
    <property type="entry name" value="2Fe-2S_ferredoxin-like_sf"/>
</dbReference>
<evidence type="ECO:0000313" key="7">
    <source>
        <dbReference type="EMBL" id="TFF24949.1"/>
    </source>
</evidence>
<dbReference type="PANTHER" id="PTHR44379:SF5">
    <property type="entry name" value="OXIDOREDUCTASE WITH IRON-SULFUR SUBUNIT"/>
    <property type="match status" value="1"/>
</dbReference>
<dbReference type="AlphaFoldDB" id="A0A4Y8RN02"/>
<keyword evidence="4" id="KW-0408">Iron</keyword>
<dbReference type="Gene3D" id="3.10.20.30">
    <property type="match status" value="1"/>
</dbReference>
<dbReference type="Pfam" id="PF01799">
    <property type="entry name" value="Fer2_2"/>
    <property type="match status" value="1"/>
</dbReference>
<dbReference type="InterPro" id="IPR051452">
    <property type="entry name" value="Diverse_Oxidoreductases"/>
</dbReference>
<proteinExistence type="predicted"/>
<name>A0A4Y8RN02_9HYPH</name>
<dbReference type="SUPFAM" id="SSF47741">
    <property type="entry name" value="CO dehydrogenase ISP C-domain like"/>
    <property type="match status" value="1"/>
</dbReference>
<dbReference type="FunFam" id="3.10.20.30:FF:000020">
    <property type="entry name" value="Xanthine dehydrogenase iron-sulfur subunit"/>
    <property type="match status" value="1"/>
</dbReference>
<keyword evidence="1" id="KW-0001">2Fe-2S</keyword>
<feature type="domain" description="2Fe-2S ferredoxin-type" evidence="6">
    <location>
        <begin position="2"/>
        <end position="78"/>
    </location>
</feature>
<comment type="caution">
    <text evidence="7">The sequence shown here is derived from an EMBL/GenBank/DDBJ whole genome shotgun (WGS) entry which is preliminary data.</text>
</comment>
<dbReference type="OrthoDB" id="7915399at2"/>
<dbReference type="GO" id="GO:0051537">
    <property type="term" value="F:2 iron, 2 sulfur cluster binding"/>
    <property type="evidence" value="ECO:0007669"/>
    <property type="project" value="UniProtKB-KW"/>
</dbReference>
<evidence type="ECO:0000256" key="2">
    <source>
        <dbReference type="ARBA" id="ARBA00022723"/>
    </source>
</evidence>
<sequence>MTDVTITVNGREMKGSVEDRTLLVQFLRGNLGLTGTHVGCDTSQCGACVVHVDGKAVKSCTMLAVQASGSSVTTIEGLASGADLHPVQAAFREHHGLQCGYCTPGMIMTAVDMIQRHGSSLDEETVREELDGNICRCTGYHNIVKAILSAAGASQPQSIAAE</sequence>
<protein>
    <submittedName>
        <fullName evidence="7">(2Fe-2S)-binding protein</fullName>
    </submittedName>
</protein>
<dbReference type="Gene3D" id="1.10.150.120">
    <property type="entry name" value="[2Fe-2S]-binding domain"/>
    <property type="match status" value="1"/>
</dbReference>
<dbReference type="InterPro" id="IPR036884">
    <property type="entry name" value="2Fe-2S-bd_dom_sf"/>
</dbReference>
<dbReference type="InterPro" id="IPR002888">
    <property type="entry name" value="2Fe-2S-bd"/>
</dbReference>
<accession>A0A4Y8RN02</accession>
<keyword evidence="2" id="KW-0479">Metal-binding</keyword>
<evidence type="ECO:0000256" key="1">
    <source>
        <dbReference type="ARBA" id="ARBA00022714"/>
    </source>
</evidence>
<dbReference type="InterPro" id="IPR012675">
    <property type="entry name" value="Beta-grasp_dom_sf"/>
</dbReference>
<evidence type="ECO:0000256" key="5">
    <source>
        <dbReference type="ARBA" id="ARBA00023014"/>
    </source>
</evidence>
<dbReference type="SUPFAM" id="SSF54292">
    <property type="entry name" value="2Fe-2S ferredoxin-like"/>
    <property type="match status" value="1"/>
</dbReference>
<keyword evidence="8" id="KW-1185">Reference proteome</keyword>
<reference evidence="7 8" key="1">
    <citation type="submission" date="2019-03" db="EMBL/GenBank/DDBJ databases">
        <title>Jiella endophytica sp. nov., a novel endophytic bacterium isolated from root of Ficus microcarpa Linn. f.</title>
        <authorList>
            <person name="Tuo L."/>
        </authorList>
    </citation>
    <scope>NUCLEOTIDE SEQUENCE [LARGE SCALE GENOMIC DNA]</scope>
    <source>
        <strain evidence="7 8">CBS5Q-3</strain>
    </source>
</reference>
<organism evidence="7 8">
    <name type="scientific">Jiella endophytica</name>
    <dbReference type="NCBI Taxonomy" id="2558362"/>
    <lineage>
        <taxon>Bacteria</taxon>
        <taxon>Pseudomonadati</taxon>
        <taxon>Pseudomonadota</taxon>
        <taxon>Alphaproteobacteria</taxon>
        <taxon>Hyphomicrobiales</taxon>
        <taxon>Aurantimonadaceae</taxon>
        <taxon>Jiella</taxon>
    </lineage>
</organism>
<dbReference type="InterPro" id="IPR001041">
    <property type="entry name" value="2Fe-2S_ferredoxin-type"/>
</dbReference>
<dbReference type="FunFam" id="1.10.150.120:FF:000003">
    <property type="entry name" value="Carbon monoxide dehydrogenase, small subunit"/>
    <property type="match status" value="1"/>
</dbReference>
<evidence type="ECO:0000259" key="6">
    <source>
        <dbReference type="PROSITE" id="PS51085"/>
    </source>
</evidence>
<dbReference type="RefSeq" id="WP_134761118.1">
    <property type="nucleotide sequence ID" value="NZ_SOZD01000002.1"/>
</dbReference>
<evidence type="ECO:0000256" key="3">
    <source>
        <dbReference type="ARBA" id="ARBA00023002"/>
    </source>
</evidence>
<gene>
    <name evidence="7" type="ORF">E3C22_06070</name>
</gene>
<dbReference type="GO" id="GO:0016491">
    <property type="term" value="F:oxidoreductase activity"/>
    <property type="evidence" value="ECO:0007669"/>
    <property type="project" value="UniProtKB-KW"/>
</dbReference>
<dbReference type="PANTHER" id="PTHR44379">
    <property type="entry name" value="OXIDOREDUCTASE WITH IRON-SULFUR SUBUNIT"/>
    <property type="match status" value="1"/>
</dbReference>
<dbReference type="EMBL" id="SOZD01000002">
    <property type="protein sequence ID" value="TFF24949.1"/>
    <property type="molecule type" value="Genomic_DNA"/>
</dbReference>
<dbReference type="GO" id="GO:0046872">
    <property type="term" value="F:metal ion binding"/>
    <property type="evidence" value="ECO:0007669"/>
    <property type="project" value="UniProtKB-KW"/>
</dbReference>
<evidence type="ECO:0000313" key="8">
    <source>
        <dbReference type="Proteomes" id="UP000298179"/>
    </source>
</evidence>